<name>J3LVG3_ORYBR</name>
<keyword evidence="2" id="KW-0430">Lectin</keyword>
<comment type="similarity">
    <text evidence="1">Belongs to the leguminous lectin family.</text>
</comment>
<reference evidence="5" key="2">
    <citation type="submission" date="2013-04" db="UniProtKB">
        <authorList>
            <consortium name="EnsemblPlants"/>
        </authorList>
    </citation>
    <scope>IDENTIFICATION</scope>
</reference>
<reference evidence="5" key="1">
    <citation type="journal article" date="2013" name="Nat. Commun.">
        <title>Whole-genome sequencing of Oryza brachyantha reveals mechanisms underlying Oryza genome evolution.</title>
        <authorList>
            <person name="Chen J."/>
            <person name="Huang Q."/>
            <person name="Gao D."/>
            <person name="Wang J."/>
            <person name="Lang Y."/>
            <person name="Liu T."/>
            <person name="Li B."/>
            <person name="Bai Z."/>
            <person name="Luis Goicoechea J."/>
            <person name="Liang C."/>
            <person name="Chen C."/>
            <person name="Zhang W."/>
            <person name="Sun S."/>
            <person name="Liao Y."/>
            <person name="Zhang X."/>
            <person name="Yang L."/>
            <person name="Song C."/>
            <person name="Wang M."/>
            <person name="Shi J."/>
            <person name="Liu G."/>
            <person name="Liu J."/>
            <person name="Zhou H."/>
            <person name="Zhou W."/>
            <person name="Yu Q."/>
            <person name="An N."/>
            <person name="Chen Y."/>
            <person name="Cai Q."/>
            <person name="Wang B."/>
            <person name="Liu B."/>
            <person name="Min J."/>
            <person name="Huang Y."/>
            <person name="Wu H."/>
            <person name="Li Z."/>
            <person name="Zhang Y."/>
            <person name="Yin Y."/>
            <person name="Song W."/>
            <person name="Jiang J."/>
            <person name="Jackson S.A."/>
            <person name="Wing R.A."/>
            <person name="Wang J."/>
            <person name="Chen M."/>
        </authorList>
    </citation>
    <scope>NUCLEOTIDE SEQUENCE [LARGE SCALE GENOMIC DNA]</scope>
    <source>
        <strain evidence="5">cv. IRGC 101232</strain>
    </source>
</reference>
<dbReference type="Proteomes" id="UP000006038">
    <property type="component" value="Chromosome 4"/>
</dbReference>
<dbReference type="PANTHER" id="PTHR32401:SF49">
    <property type="entry name" value="OS10G0129200 PROTEIN"/>
    <property type="match status" value="1"/>
</dbReference>
<dbReference type="AlphaFoldDB" id="J3LVG3"/>
<feature type="region of interest" description="Disordered" evidence="3">
    <location>
        <begin position="58"/>
        <end position="94"/>
    </location>
</feature>
<dbReference type="InterPro" id="IPR050258">
    <property type="entry name" value="Leguminous_Lectin"/>
</dbReference>
<dbReference type="Gene3D" id="2.60.120.200">
    <property type="match status" value="1"/>
</dbReference>
<evidence type="ECO:0000256" key="1">
    <source>
        <dbReference type="ARBA" id="ARBA00007606"/>
    </source>
</evidence>
<dbReference type="GO" id="GO:0030246">
    <property type="term" value="F:carbohydrate binding"/>
    <property type="evidence" value="ECO:0007669"/>
    <property type="project" value="UniProtKB-KW"/>
</dbReference>
<dbReference type="EnsemblPlants" id="OB04G11380.1">
    <property type="protein sequence ID" value="OB04G11380.1"/>
    <property type="gene ID" value="OB04G11380"/>
</dbReference>
<evidence type="ECO:0000259" key="4">
    <source>
        <dbReference type="Pfam" id="PF00139"/>
    </source>
</evidence>
<dbReference type="SUPFAM" id="SSF49899">
    <property type="entry name" value="Concanavalin A-like lectins/glucanases"/>
    <property type="match status" value="1"/>
</dbReference>
<dbReference type="Gramene" id="OB04G11380.1">
    <property type="protein sequence ID" value="OB04G11380.1"/>
    <property type="gene ID" value="OB04G11380"/>
</dbReference>
<evidence type="ECO:0000256" key="2">
    <source>
        <dbReference type="ARBA" id="ARBA00022734"/>
    </source>
</evidence>
<dbReference type="HOGENOM" id="CLU_2389704_0_0_1"/>
<protein>
    <recommendedName>
        <fullName evidence="4">Legume lectin domain-containing protein</fullName>
    </recommendedName>
</protein>
<feature type="domain" description="Legume lectin" evidence="4">
    <location>
        <begin position="2"/>
        <end position="71"/>
    </location>
</feature>
<dbReference type="STRING" id="4533.J3LVG3"/>
<accession>J3LVG3</accession>
<dbReference type="InterPro" id="IPR013320">
    <property type="entry name" value="ConA-like_dom_sf"/>
</dbReference>
<evidence type="ECO:0000313" key="5">
    <source>
        <dbReference type="EnsemblPlants" id="OB04G11380.1"/>
    </source>
</evidence>
<dbReference type="PANTHER" id="PTHR32401">
    <property type="entry name" value="CONCANAVALIN A-LIKE LECTIN FAMILY PROTEIN"/>
    <property type="match status" value="1"/>
</dbReference>
<dbReference type="Pfam" id="PF00139">
    <property type="entry name" value="Lectin_legB"/>
    <property type="match status" value="1"/>
</dbReference>
<keyword evidence="6" id="KW-1185">Reference proteome</keyword>
<sequence>MTYAHPVQLYDQASGRTEVASFSTSLTFTISLINNVTCRGDGMAFFLDSYPSKVPPKSAGGNLGFASEETTTVDGRGQPRLRLRSCRRPSYDSA</sequence>
<dbReference type="InterPro" id="IPR001220">
    <property type="entry name" value="Legume_lectin_dom"/>
</dbReference>
<proteinExistence type="inferred from homology"/>
<organism evidence="5">
    <name type="scientific">Oryza brachyantha</name>
    <name type="common">malo sina</name>
    <dbReference type="NCBI Taxonomy" id="4533"/>
    <lineage>
        <taxon>Eukaryota</taxon>
        <taxon>Viridiplantae</taxon>
        <taxon>Streptophyta</taxon>
        <taxon>Embryophyta</taxon>
        <taxon>Tracheophyta</taxon>
        <taxon>Spermatophyta</taxon>
        <taxon>Magnoliopsida</taxon>
        <taxon>Liliopsida</taxon>
        <taxon>Poales</taxon>
        <taxon>Poaceae</taxon>
        <taxon>BOP clade</taxon>
        <taxon>Oryzoideae</taxon>
        <taxon>Oryzeae</taxon>
        <taxon>Oryzinae</taxon>
        <taxon>Oryza</taxon>
    </lineage>
</organism>
<evidence type="ECO:0000313" key="6">
    <source>
        <dbReference type="Proteomes" id="UP000006038"/>
    </source>
</evidence>
<evidence type="ECO:0000256" key="3">
    <source>
        <dbReference type="SAM" id="MobiDB-lite"/>
    </source>
</evidence>